<dbReference type="GO" id="GO:0046872">
    <property type="term" value="F:metal ion binding"/>
    <property type="evidence" value="ECO:0007669"/>
    <property type="project" value="UniProtKB-KW"/>
</dbReference>
<dbReference type="InterPro" id="IPR005123">
    <property type="entry name" value="Oxoglu/Fe-dep_dioxygenase_dom"/>
</dbReference>
<keyword evidence="1" id="KW-0408">Iron</keyword>
<protein>
    <submittedName>
        <fullName evidence="3">2OG-Fe-II oxygenase family oxidoreductase</fullName>
    </submittedName>
</protein>
<dbReference type="InterPro" id="IPR044861">
    <property type="entry name" value="IPNS-like_FE2OG_OXY"/>
</dbReference>
<dbReference type="AlphaFoldDB" id="A0A166AT78"/>
<dbReference type="InterPro" id="IPR027443">
    <property type="entry name" value="IPNS-like_sf"/>
</dbReference>
<evidence type="ECO:0000256" key="1">
    <source>
        <dbReference type="RuleBase" id="RU003682"/>
    </source>
</evidence>
<dbReference type="STRING" id="436010.A0A166AT78"/>
<gene>
    <name evidence="3" type="ORF">FIBSPDRAFT_937273</name>
</gene>
<reference evidence="3 4" key="1">
    <citation type="journal article" date="2016" name="Mol. Biol. Evol.">
        <title>Comparative Genomics of Early-Diverging Mushroom-Forming Fungi Provides Insights into the Origins of Lignocellulose Decay Capabilities.</title>
        <authorList>
            <person name="Nagy L.G."/>
            <person name="Riley R."/>
            <person name="Tritt A."/>
            <person name="Adam C."/>
            <person name="Daum C."/>
            <person name="Floudas D."/>
            <person name="Sun H."/>
            <person name="Yadav J.S."/>
            <person name="Pangilinan J."/>
            <person name="Larsson K.H."/>
            <person name="Matsuura K."/>
            <person name="Barry K."/>
            <person name="Labutti K."/>
            <person name="Kuo R."/>
            <person name="Ohm R.A."/>
            <person name="Bhattacharya S.S."/>
            <person name="Shirouzu T."/>
            <person name="Yoshinaga Y."/>
            <person name="Martin F.M."/>
            <person name="Grigoriev I.V."/>
            <person name="Hibbett D.S."/>
        </authorList>
    </citation>
    <scope>NUCLEOTIDE SEQUENCE [LARGE SCALE GENOMIC DNA]</scope>
    <source>
        <strain evidence="3 4">CBS 109695</strain>
    </source>
</reference>
<dbReference type="GO" id="GO:0016491">
    <property type="term" value="F:oxidoreductase activity"/>
    <property type="evidence" value="ECO:0007669"/>
    <property type="project" value="UniProtKB-KW"/>
</dbReference>
<comment type="similarity">
    <text evidence="1">Belongs to the iron/ascorbate-dependent oxidoreductase family.</text>
</comment>
<keyword evidence="4" id="KW-1185">Reference proteome</keyword>
<dbReference type="PROSITE" id="PS51471">
    <property type="entry name" value="FE2OG_OXY"/>
    <property type="match status" value="1"/>
</dbReference>
<evidence type="ECO:0000313" key="4">
    <source>
        <dbReference type="Proteomes" id="UP000076532"/>
    </source>
</evidence>
<sequence length="330" mass="37548">MSRTNAAEYTDERAGTAPLATIDFARLEQRNFGEIARLLKACTTHGFFYLDFSGSTRARGIVEDKEKVLQFMKGYFAQPFNVKMEDHRNIRTRGFIPVGTFTGVDKGSKECFEHLALARDELIQPSGVVPRAIENQRELFERYLGLNDYATTTILTILSDVFDVDDTARFERHHRANETSDTILAMLSYPSDGTTHNKHTDIGSLTILFSHEWGLQVVAPETGNWEFVEPRSDHAIINVGDVLRFLSGKKLNSCLHRVVRATGKYETPHRYSLAFLLRPKDTLRISDVEDKTISAKEWHDRKYEIYAASHDEQETNEVLTGGMEKVLARL</sequence>
<evidence type="ECO:0000259" key="2">
    <source>
        <dbReference type="PROSITE" id="PS51471"/>
    </source>
</evidence>
<dbReference type="SUPFAM" id="SSF51197">
    <property type="entry name" value="Clavaminate synthase-like"/>
    <property type="match status" value="1"/>
</dbReference>
<dbReference type="InterPro" id="IPR050231">
    <property type="entry name" value="Iron_ascorbate_oxido_reductase"/>
</dbReference>
<name>A0A166AT78_9AGAM</name>
<dbReference type="OrthoDB" id="406156at2759"/>
<evidence type="ECO:0000313" key="3">
    <source>
        <dbReference type="EMBL" id="KZP11933.1"/>
    </source>
</evidence>
<dbReference type="Pfam" id="PF03171">
    <property type="entry name" value="2OG-FeII_Oxy"/>
    <property type="match status" value="1"/>
</dbReference>
<keyword evidence="1" id="KW-0560">Oxidoreductase</keyword>
<dbReference type="Gene3D" id="2.60.120.330">
    <property type="entry name" value="B-lactam Antibiotic, Isopenicillin N Synthase, Chain"/>
    <property type="match status" value="1"/>
</dbReference>
<dbReference type="PANTHER" id="PTHR47990">
    <property type="entry name" value="2-OXOGLUTARATE (2OG) AND FE(II)-DEPENDENT OXYGENASE SUPERFAMILY PROTEIN-RELATED"/>
    <property type="match status" value="1"/>
</dbReference>
<feature type="domain" description="Fe2OG dioxygenase" evidence="2">
    <location>
        <begin position="179"/>
        <end position="279"/>
    </location>
</feature>
<proteinExistence type="inferred from homology"/>
<dbReference type="Pfam" id="PF14226">
    <property type="entry name" value="DIOX_N"/>
    <property type="match status" value="1"/>
</dbReference>
<keyword evidence="1" id="KW-0479">Metal-binding</keyword>
<organism evidence="3 4">
    <name type="scientific">Athelia psychrophila</name>
    <dbReference type="NCBI Taxonomy" id="1759441"/>
    <lineage>
        <taxon>Eukaryota</taxon>
        <taxon>Fungi</taxon>
        <taxon>Dikarya</taxon>
        <taxon>Basidiomycota</taxon>
        <taxon>Agaricomycotina</taxon>
        <taxon>Agaricomycetes</taxon>
        <taxon>Agaricomycetidae</taxon>
        <taxon>Atheliales</taxon>
        <taxon>Atheliaceae</taxon>
        <taxon>Athelia</taxon>
    </lineage>
</organism>
<accession>A0A166AT78</accession>
<dbReference type="EMBL" id="KV417655">
    <property type="protein sequence ID" value="KZP11933.1"/>
    <property type="molecule type" value="Genomic_DNA"/>
</dbReference>
<dbReference type="InterPro" id="IPR026992">
    <property type="entry name" value="DIOX_N"/>
</dbReference>
<dbReference type="Proteomes" id="UP000076532">
    <property type="component" value="Unassembled WGS sequence"/>
</dbReference>